<dbReference type="EMBL" id="BBMS01000085">
    <property type="protein sequence ID" value="GAL30145.1"/>
    <property type="molecule type" value="Genomic_DNA"/>
</dbReference>
<evidence type="ECO:0000313" key="4">
    <source>
        <dbReference type="Proteomes" id="UP000029223"/>
    </source>
</evidence>
<gene>
    <name evidence="3" type="ORF">JCM19239_5999</name>
</gene>
<keyword evidence="4" id="KW-1185">Reference proteome</keyword>
<feature type="domain" description="Peptidase C39" evidence="2">
    <location>
        <begin position="49"/>
        <end position="179"/>
    </location>
</feature>
<sequence length="226" mass="25312">MSNLKSTIAMLMLTLSTSAIALEFLPHRAHYSVPVKSYKELLFGDVFRQQYDFSCGSAALASLLNFHYEKPSTEREIFDAMYVNGDKALIKEKGFSLLDMKLYLESQGLRADGFHISLEKIRKVGVPGITLVNFDGYMHFVVIKGINSHSVILGDPSRGTMIMRFNEFKRYYQGIVLLVKNEAKQGKESFITSDKFALYQSPPLESGVSRDSLGVFSITLPVSGEN</sequence>
<evidence type="ECO:0000259" key="2">
    <source>
        <dbReference type="PROSITE" id="PS50990"/>
    </source>
</evidence>
<evidence type="ECO:0000313" key="3">
    <source>
        <dbReference type="EMBL" id="GAL30145.1"/>
    </source>
</evidence>
<dbReference type="InterPro" id="IPR005074">
    <property type="entry name" value="Peptidase_C39"/>
</dbReference>
<dbReference type="Pfam" id="PF03412">
    <property type="entry name" value="Peptidase_C39"/>
    <property type="match status" value="1"/>
</dbReference>
<keyword evidence="1" id="KW-0732">Signal</keyword>
<reference evidence="4" key="2">
    <citation type="submission" date="2014-09" db="EMBL/GenBank/DDBJ databases">
        <authorList>
            <consortium name="NBRP consortium"/>
            <person name="Sawabe T."/>
            <person name="Meirelles P."/>
            <person name="Nakanishi M."/>
            <person name="Sayaka M."/>
            <person name="Hattori M."/>
            <person name="Ohkuma M."/>
        </authorList>
    </citation>
    <scope>NUCLEOTIDE SEQUENCE [LARGE SCALE GENOMIC DNA]</scope>
    <source>
        <strain evidence="4">JCM 19239</strain>
    </source>
</reference>
<evidence type="ECO:0000256" key="1">
    <source>
        <dbReference type="SAM" id="SignalP"/>
    </source>
</evidence>
<name>A0ABQ0JN19_9VIBR</name>
<protein>
    <submittedName>
        <fullName evidence="3">Bacteriocin resistance protein putative</fullName>
    </submittedName>
</protein>
<comment type="caution">
    <text evidence="3">The sequence shown here is derived from an EMBL/GenBank/DDBJ whole genome shotgun (WGS) entry which is preliminary data.</text>
</comment>
<dbReference type="CDD" id="cd02423">
    <property type="entry name" value="Peptidase_C39G"/>
    <property type="match status" value="1"/>
</dbReference>
<dbReference type="PROSITE" id="PS50990">
    <property type="entry name" value="PEPTIDASE_C39"/>
    <property type="match status" value="1"/>
</dbReference>
<organism evidence="3 4">
    <name type="scientific">Vibrio variabilis</name>
    <dbReference type="NCBI Taxonomy" id="990271"/>
    <lineage>
        <taxon>Bacteria</taxon>
        <taxon>Pseudomonadati</taxon>
        <taxon>Pseudomonadota</taxon>
        <taxon>Gammaproteobacteria</taxon>
        <taxon>Vibrionales</taxon>
        <taxon>Vibrionaceae</taxon>
        <taxon>Vibrio</taxon>
    </lineage>
</organism>
<dbReference type="Gene3D" id="3.90.70.10">
    <property type="entry name" value="Cysteine proteinases"/>
    <property type="match status" value="1"/>
</dbReference>
<reference evidence="4" key="1">
    <citation type="submission" date="2014-09" db="EMBL/GenBank/DDBJ databases">
        <title>Vibrio variabilis JCM 19239. (C206) whole genome shotgun sequence.</title>
        <authorList>
            <person name="Sawabe T."/>
            <person name="Meirelles P."/>
            <person name="Nakanishi M."/>
            <person name="Sayaka M."/>
            <person name="Hattori M."/>
            <person name="Ohkuma M."/>
        </authorList>
    </citation>
    <scope>NUCLEOTIDE SEQUENCE [LARGE SCALE GENOMIC DNA]</scope>
    <source>
        <strain evidence="4">JCM 19239</strain>
    </source>
</reference>
<accession>A0ABQ0JN19</accession>
<proteinExistence type="predicted"/>
<feature type="chain" id="PRO_5045353626" evidence="1">
    <location>
        <begin position="22"/>
        <end position="226"/>
    </location>
</feature>
<feature type="signal peptide" evidence="1">
    <location>
        <begin position="1"/>
        <end position="21"/>
    </location>
</feature>
<dbReference type="Proteomes" id="UP000029223">
    <property type="component" value="Unassembled WGS sequence"/>
</dbReference>